<dbReference type="Gene3D" id="2.160.20.80">
    <property type="entry name" value="E3 ubiquitin-protein ligase SopA"/>
    <property type="match status" value="1"/>
</dbReference>
<dbReference type="InterPro" id="IPR025725">
    <property type="entry name" value="SopA-like_cat"/>
</dbReference>
<dbReference type="RefSeq" id="WP_369787925.1">
    <property type="nucleotide sequence ID" value="NZ_CP165628.1"/>
</dbReference>
<dbReference type="Gene3D" id="1.10.4140.10">
    <property type="entry name" value="effector protein (NleL)"/>
    <property type="match status" value="1"/>
</dbReference>
<sequence>MSILPLELTLPNTAIIIQNPCRTGCNPFSRVITGIRNIFRRPTSLVPSTTETKLEIGNSEFHKYLYKPKKYSPQPRIYSGIKFENATEPSLQIKKPFKCNGDTFIDPSFYKWKAPKGSQMRNCLFTARDHPFNWDDPQLGNICMSGCTIEGLYKDNVEGDISSLISPCLSGIKMKHCILNNLIFTLKSVVITSNVDFSHSRFDNVTFTGSMAGSGFPYYIREANFKNISASGLTFKNVSLESDVSFKGAQITNLTLCKEVNFKGVTFGDYQPRQITLSDEMFSSSEQIDLNLNSINNSTTGAYFFNTLGTIVNRRVKVDWAEQLVEKFSRLDLLKNSLQQSSICESLIYELSIDCFKNSLPISIFVWELRVEKFKFKVIPGSLLQEKEICQKLVNSLINRTRTPNCSQLPRQDIFSYQFLANQLFDSYPEMAQAWNQLAPLPELLKFLNEDILMTESENFDSQHVFYDPQTCRAIAIPKFEFNRLINELQAPTQYSLFQYLGEGNIVNLPASQQALSMALSCSEGLQQLWSASGNFFTPTFSALLAGNSRCSSQELIRLNEIKQHLASLLLKRSAKKMNLTGASEAILLHSALADYYEGEHAVEKRQPLIDQCFEDMQPCFAQSTLNDSQKKAIISLLLARVLIAFSSSAFCGTETDSPMPLRLLADAFLQDSINYWPELVSAGEMKNWRERLIPKNPNTFSCSAMLSGIMATYRHPIIDSEDLPRLMKTLYPL</sequence>
<evidence type="ECO:0000313" key="2">
    <source>
        <dbReference type="EMBL" id="XDU70373.1"/>
    </source>
</evidence>
<dbReference type="GO" id="GO:0004842">
    <property type="term" value="F:ubiquitin-protein transferase activity"/>
    <property type="evidence" value="ECO:0007669"/>
    <property type="project" value="InterPro"/>
</dbReference>
<gene>
    <name evidence="2" type="ORF">AB3G37_12295</name>
</gene>
<dbReference type="GO" id="GO:0016567">
    <property type="term" value="P:protein ubiquitination"/>
    <property type="evidence" value="ECO:0007669"/>
    <property type="project" value="InterPro"/>
</dbReference>
<feature type="domain" description="E3 ubiquitin-protein ligase SopA-like catalytic" evidence="1">
    <location>
        <begin position="629"/>
        <end position="715"/>
    </location>
</feature>
<proteinExistence type="predicted"/>
<dbReference type="Pfam" id="PF13979">
    <property type="entry name" value="SopA_C"/>
    <property type="match status" value="1"/>
</dbReference>
<dbReference type="AlphaFoldDB" id="A0AB39VLF4"/>
<dbReference type="SUPFAM" id="SSF141571">
    <property type="entry name" value="Pentapeptide repeat-like"/>
    <property type="match status" value="1"/>
</dbReference>
<name>A0AB39VLF4_9GAMM</name>
<dbReference type="InterPro" id="IPR038270">
    <property type="entry name" value="SopA-like_catalytic_sf"/>
</dbReference>
<dbReference type="EMBL" id="CP165628">
    <property type="protein sequence ID" value="XDU70373.1"/>
    <property type="molecule type" value="Genomic_DNA"/>
</dbReference>
<evidence type="ECO:0000259" key="1">
    <source>
        <dbReference type="Pfam" id="PF13979"/>
    </source>
</evidence>
<reference evidence="2" key="1">
    <citation type="submission" date="2024-07" db="EMBL/GenBank/DDBJ databases">
        <authorList>
            <person name="Biller S.J."/>
        </authorList>
    </citation>
    <scope>NUCLEOTIDE SEQUENCE</scope>
    <source>
        <strain evidence="2">WC2420</strain>
    </source>
</reference>
<organism evidence="2">
    <name type="scientific">Rouxiella sp. WC2420</name>
    <dbReference type="NCBI Taxonomy" id="3234145"/>
    <lineage>
        <taxon>Bacteria</taxon>
        <taxon>Pseudomonadati</taxon>
        <taxon>Pseudomonadota</taxon>
        <taxon>Gammaproteobacteria</taxon>
        <taxon>Enterobacterales</taxon>
        <taxon>Yersiniaceae</taxon>
        <taxon>Rouxiella</taxon>
    </lineage>
</organism>
<protein>
    <recommendedName>
        <fullName evidence="1">E3 ubiquitin-protein ligase SopA-like catalytic domain-containing protein</fullName>
    </recommendedName>
</protein>
<accession>A0AB39VLF4</accession>